<dbReference type="AlphaFoldDB" id="A0A9P7D539"/>
<sequence>ASKWATDITKDICAREICNLAAKGSGTHFDVTHTMVKQLEDFWVAELARIMEKSAPVTWNLLQSMLSGGTQSKVTVGRYHDGDVMMENSNSDEEAYWEEIGEGDLEG</sequence>
<dbReference type="OrthoDB" id="2636032at2759"/>
<reference evidence="1" key="1">
    <citation type="journal article" date="2020" name="New Phytol.">
        <title>Comparative genomics reveals dynamic genome evolution in host specialist ectomycorrhizal fungi.</title>
        <authorList>
            <person name="Lofgren L.A."/>
            <person name="Nguyen N.H."/>
            <person name="Vilgalys R."/>
            <person name="Ruytinx J."/>
            <person name="Liao H.L."/>
            <person name="Branco S."/>
            <person name="Kuo A."/>
            <person name="LaButti K."/>
            <person name="Lipzen A."/>
            <person name="Andreopoulos W."/>
            <person name="Pangilinan J."/>
            <person name="Riley R."/>
            <person name="Hundley H."/>
            <person name="Na H."/>
            <person name="Barry K."/>
            <person name="Grigoriev I.V."/>
            <person name="Stajich J.E."/>
            <person name="Kennedy P.G."/>
        </authorList>
    </citation>
    <scope>NUCLEOTIDE SEQUENCE</scope>
    <source>
        <strain evidence="1">DOB743</strain>
    </source>
</reference>
<accession>A0A9P7D539</accession>
<organism evidence="1 2">
    <name type="scientific">Suillus placidus</name>
    <dbReference type="NCBI Taxonomy" id="48579"/>
    <lineage>
        <taxon>Eukaryota</taxon>
        <taxon>Fungi</taxon>
        <taxon>Dikarya</taxon>
        <taxon>Basidiomycota</taxon>
        <taxon>Agaricomycotina</taxon>
        <taxon>Agaricomycetes</taxon>
        <taxon>Agaricomycetidae</taxon>
        <taxon>Boletales</taxon>
        <taxon>Suillineae</taxon>
        <taxon>Suillaceae</taxon>
        <taxon>Suillus</taxon>
    </lineage>
</organism>
<dbReference type="EMBL" id="JABBWD010000012">
    <property type="protein sequence ID" value="KAG1779312.1"/>
    <property type="molecule type" value="Genomic_DNA"/>
</dbReference>
<keyword evidence="2" id="KW-1185">Reference proteome</keyword>
<protein>
    <submittedName>
        <fullName evidence="1">Uncharacterized protein</fullName>
    </submittedName>
</protein>
<proteinExistence type="predicted"/>
<evidence type="ECO:0000313" key="2">
    <source>
        <dbReference type="Proteomes" id="UP000714275"/>
    </source>
</evidence>
<gene>
    <name evidence="1" type="ORF">EV702DRAFT_936323</name>
</gene>
<comment type="caution">
    <text evidence="1">The sequence shown here is derived from an EMBL/GenBank/DDBJ whole genome shotgun (WGS) entry which is preliminary data.</text>
</comment>
<name>A0A9P7D539_9AGAM</name>
<feature type="non-terminal residue" evidence="1">
    <location>
        <position position="1"/>
    </location>
</feature>
<feature type="non-terminal residue" evidence="1">
    <location>
        <position position="107"/>
    </location>
</feature>
<dbReference type="Proteomes" id="UP000714275">
    <property type="component" value="Unassembled WGS sequence"/>
</dbReference>
<evidence type="ECO:0000313" key="1">
    <source>
        <dbReference type="EMBL" id="KAG1779312.1"/>
    </source>
</evidence>